<accession>A0A0P9CNC1</accession>
<name>A0A0P9CNC1_9BACL</name>
<keyword evidence="2" id="KW-1185">Reference proteome</keyword>
<evidence type="ECO:0000313" key="1">
    <source>
        <dbReference type="EMBL" id="KPV44398.1"/>
    </source>
</evidence>
<dbReference type="EMBL" id="LJCO01000033">
    <property type="protein sequence ID" value="KPV44398.1"/>
    <property type="molecule type" value="Genomic_DNA"/>
</dbReference>
<comment type="caution">
    <text evidence="1">The sequence shown here is derived from an EMBL/GenBank/DDBJ whole genome shotgun (WGS) entry which is preliminary data.</text>
</comment>
<reference evidence="1 2" key="1">
    <citation type="submission" date="2015-09" db="EMBL/GenBank/DDBJ databases">
        <title>Draft genome sequence of Alicyclobacillus ferrooxydans DSM 22381.</title>
        <authorList>
            <person name="Hemp J."/>
        </authorList>
    </citation>
    <scope>NUCLEOTIDE SEQUENCE [LARGE SCALE GENOMIC DNA]</scope>
    <source>
        <strain evidence="1 2">TC-34</strain>
    </source>
</reference>
<dbReference type="RefSeq" id="WP_054968485.1">
    <property type="nucleotide sequence ID" value="NZ_LJCO01000033.1"/>
</dbReference>
<proteinExistence type="predicted"/>
<evidence type="ECO:0000313" key="2">
    <source>
        <dbReference type="Proteomes" id="UP000050482"/>
    </source>
</evidence>
<dbReference type="AlphaFoldDB" id="A0A0P9CNC1"/>
<dbReference type="STRING" id="471514.AN477_07150"/>
<gene>
    <name evidence="1" type="ORF">AN477_07150</name>
</gene>
<organism evidence="1 2">
    <name type="scientific">Alicyclobacillus ferrooxydans</name>
    <dbReference type="NCBI Taxonomy" id="471514"/>
    <lineage>
        <taxon>Bacteria</taxon>
        <taxon>Bacillati</taxon>
        <taxon>Bacillota</taxon>
        <taxon>Bacilli</taxon>
        <taxon>Bacillales</taxon>
        <taxon>Alicyclobacillaceae</taxon>
        <taxon>Alicyclobacillus</taxon>
    </lineage>
</organism>
<sequence>MYGYDELFWEETIQGYHKKQFPKNYFQKSIAKMRGMVLLQYFCELDGRTVEVIYQDLNDEWIEQYRLDRFEKYLPLLGNTRFDRIVHLFRITFPQLPPFDLRTQIVQWNIELLAGERRAYPYKCFDGRTGRDRAIALLKHFKRSSKLPSNAITLEVLQSYRIPLLHVLAPTLKGLQDIYEALSV</sequence>
<dbReference type="Proteomes" id="UP000050482">
    <property type="component" value="Unassembled WGS sequence"/>
</dbReference>
<protein>
    <submittedName>
        <fullName evidence="1">Uncharacterized protein</fullName>
    </submittedName>
</protein>
<dbReference type="PATRIC" id="fig|471514.4.peg.3672"/>